<dbReference type="EMBL" id="BGPR01161188">
    <property type="protein sequence ID" value="GBL96478.1"/>
    <property type="molecule type" value="Genomic_DNA"/>
</dbReference>
<organism evidence="2 3">
    <name type="scientific">Araneus ventricosus</name>
    <name type="common">Orbweaver spider</name>
    <name type="synonym">Epeira ventricosa</name>
    <dbReference type="NCBI Taxonomy" id="182803"/>
    <lineage>
        <taxon>Eukaryota</taxon>
        <taxon>Metazoa</taxon>
        <taxon>Ecdysozoa</taxon>
        <taxon>Arthropoda</taxon>
        <taxon>Chelicerata</taxon>
        <taxon>Arachnida</taxon>
        <taxon>Araneae</taxon>
        <taxon>Araneomorphae</taxon>
        <taxon>Entelegynae</taxon>
        <taxon>Araneoidea</taxon>
        <taxon>Araneidae</taxon>
        <taxon>Araneus</taxon>
    </lineage>
</organism>
<protein>
    <submittedName>
        <fullName evidence="2">Uncharacterized protein</fullName>
    </submittedName>
</protein>
<dbReference type="Proteomes" id="UP000499080">
    <property type="component" value="Unassembled WGS sequence"/>
</dbReference>
<reference evidence="2 3" key="1">
    <citation type="journal article" date="2019" name="Sci. Rep.">
        <title>Orb-weaving spider Araneus ventricosus genome elucidates the spidroin gene catalogue.</title>
        <authorList>
            <person name="Kono N."/>
            <person name="Nakamura H."/>
            <person name="Ohtoshi R."/>
            <person name="Moran D.A.P."/>
            <person name="Shinohara A."/>
            <person name="Yoshida Y."/>
            <person name="Fujiwara M."/>
            <person name="Mori M."/>
            <person name="Tomita M."/>
            <person name="Arakawa K."/>
        </authorList>
    </citation>
    <scope>NUCLEOTIDE SEQUENCE [LARGE SCALE GENOMIC DNA]</scope>
</reference>
<keyword evidence="3" id="KW-1185">Reference proteome</keyword>
<proteinExistence type="predicted"/>
<name>A0A4Y2BWN3_ARAVE</name>
<sequence>LFCANVSPWLTKTICATETTAARPDPRPSRGLSQGPQKTLNSLESLHRTETHPDDPMRVPILRFIGDCGGL</sequence>
<gene>
    <name evidence="2" type="ORF">AVEN_275665_1</name>
</gene>
<feature type="region of interest" description="Disordered" evidence="1">
    <location>
        <begin position="20"/>
        <end position="39"/>
    </location>
</feature>
<evidence type="ECO:0000313" key="3">
    <source>
        <dbReference type="Proteomes" id="UP000499080"/>
    </source>
</evidence>
<evidence type="ECO:0000313" key="2">
    <source>
        <dbReference type="EMBL" id="GBL96478.1"/>
    </source>
</evidence>
<accession>A0A4Y2BWN3</accession>
<dbReference type="AlphaFoldDB" id="A0A4Y2BWN3"/>
<evidence type="ECO:0000256" key="1">
    <source>
        <dbReference type="SAM" id="MobiDB-lite"/>
    </source>
</evidence>
<feature type="non-terminal residue" evidence="2">
    <location>
        <position position="1"/>
    </location>
</feature>
<comment type="caution">
    <text evidence="2">The sequence shown here is derived from an EMBL/GenBank/DDBJ whole genome shotgun (WGS) entry which is preliminary data.</text>
</comment>